<accession>A0ABU6U4B5</accession>
<sequence length="128" mass="14529">MVHDKKHKALLYHFVESETNPASNPQWRQEDCVQDINEERAIILYKLDAEPPAAYGSTTALEENSNKKICECSLAPNEDIDLNFEAAFSLFLLGQGPEVDAVEKLKQLELNSNPKHSSVFAPRFKRKQ</sequence>
<proteinExistence type="predicted"/>
<name>A0ABU6U4B5_9FABA</name>
<evidence type="ECO:0000313" key="2">
    <source>
        <dbReference type="Proteomes" id="UP001341840"/>
    </source>
</evidence>
<gene>
    <name evidence="1" type="ORF">PIB30_006796</name>
</gene>
<dbReference type="EMBL" id="JASCZI010120843">
    <property type="protein sequence ID" value="MED6155624.1"/>
    <property type="molecule type" value="Genomic_DNA"/>
</dbReference>
<organism evidence="1 2">
    <name type="scientific">Stylosanthes scabra</name>
    <dbReference type="NCBI Taxonomy" id="79078"/>
    <lineage>
        <taxon>Eukaryota</taxon>
        <taxon>Viridiplantae</taxon>
        <taxon>Streptophyta</taxon>
        <taxon>Embryophyta</taxon>
        <taxon>Tracheophyta</taxon>
        <taxon>Spermatophyta</taxon>
        <taxon>Magnoliopsida</taxon>
        <taxon>eudicotyledons</taxon>
        <taxon>Gunneridae</taxon>
        <taxon>Pentapetalae</taxon>
        <taxon>rosids</taxon>
        <taxon>fabids</taxon>
        <taxon>Fabales</taxon>
        <taxon>Fabaceae</taxon>
        <taxon>Papilionoideae</taxon>
        <taxon>50 kb inversion clade</taxon>
        <taxon>dalbergioids sensu lato</taxon>
        <taxon>Dalbergieae</taxon>
        <taxon>Pterocarpus clade</taxon>
        <taxon>Stylosanthes</taxon>
    </lineage>
</organism>
<comment type="caution">
    <text evidence="1">The sequence shown here is derived from an EMBL/GenBank/DDBJ whole genome shotgun (WGS) entry which is preliminary data.</text>
</comment>
<keyword evidence="2" id="KW-1185">Reference proteome</keyword>
<protein>
    <submittedName>
        <fullName evidence="1">Uncharacterized protein</fullName>
    </submittedName>
</protein>
<dbReference type="Proteomes" id="UP001341840">
    <property type="component" value="Unassembled WGS sequence"/>
</dbReference>
<reference evidence="1 2" key="1">
    <citation type="journal article" date="2023" name="Plants (Basel)">
        <title>Bridging the Gap: Combining Genomics and Transcriptomics Approaches to Understand Stylosanthes scabra, an Orphan Legume from the Brazilian Caatinga.</title>
        <authorList>
            <person name="Ferreira-Neto J.R.C."/>
            <person name="da Silva M.D."/>
            <person name="Binneck E."/>
            <person name="de Melo N.F."/>
            <person name="da Silva R.H."/>
            <person name="de Melo A.L.T.M."/>
            <person name="Pandolfi V."/>
            <person name="Bustamante F.O."/>
            <person name="Brasileiro-Vidal A.C."/>
            <person name="Benko-Iseppon A.M."/>
        </authorList>
    </citation>
    <scope>NUCLEOTIDE SEQUENCE [LARGE SCALE GENOMIC DNA]</scope>
    <source>
        <tissue evidence="1">Leaves</tissue>
    </source>
</reference>
<evidence type="ECO:0000313" key="1">
    <source>
        <dbReference type="EMBL" id="MED6155624.1"/>
    </source>
</evidence>